<dbReference type="Gene3D" id="3.40.1110.10">
    <property type="entry name" value="Calcium-transporting ATPase, cytoplasmic domain N"/>
    <property type="match status" value="1"/>
</dbReference>
<dbReference type="CDD" id="cd02094">
    <property type="entry name" value="P-type_ATPase_Cu-like"/>
    <property type="match status" value="1"/>
</dbReference>
<keyword evidence="17 21" id="KW-0472">Membrane</keyword>
<protein>
    <recommendedName>
        <fullName evidence="4">Copper-exporting P-type ATPase</fullName>
        <ecNumber evidence="3">7.2.2.8</ecNumber>
    </recommendedName>
    <alternativeName>
        <fullName evidence="18">Copper-exporting P-type ATPase A</fullName>
    </alternativeName>
    <alternativeName>
        <fullName evidence="19">Cu(+)-exporting ATPase</fullName>
    </alternativeName>
</protein>
<evidence type="ECO:0000256" key="8">
    <source>
        <dbReference type="ARBA" id="ARBA00022737"/>
    </source>
</evidence>
<dbReference type="InterPro" id="IPR006122">
    <property type="entry name" value="HMA_Cu_ion-bd"/>
</dbReference>
<dbReference type="SFLD" id="SFLDS00003">
    <property type="entry name" value="Haloacid_Dehalogenase"/>
    <property type="match status" value="1"/>
</dbReference>
<dbReference type="PROSITE" id="PS50846">
    <property type="entry name" value="HMA_2"/>
    <property type="match status" value="2"/>
</dbReference>
<dbReference type="InterPro" id="IPR036163">
    <property type="entry name" value="HMA_dom_sf"/>
</dbReference>
<dbReference type="SFLD" id="SFLDG00002">
    <property type="entry name" value="C1.7:_P-type_atpase_like"/>
    <property type="match status" value="1"/>
</dbReference>
<dbReference type="Gene3D" id="2.70.150.10">
    <property type="entry name" value="Calcium-transporting ATPase, cytoplasmic transduction domain A"/>
    <property type="match status" value="1"/>
</dbReference>
<dbReference type="SUPFAM" id="SSF55008">
    <property type="entry name" value="HMA, heavy metal-associated domain"/>
    <property type="match status" value="2"/>
</dbReference>
<evidence type="ECO:0000256" key="12">
    <source>
        <dbReference type="ARBA" id="ARBA00022842"/>
    </source>
</evidence>
<dbReference type="Pfam" id="PF00702">
    <property type="entry name" value="Hydrolase"/>
    <property type="match status" value="1"/>
</dbReference>
<dbReference type="InterPro" id="IPR001757">
    <property type="entry name" value="P_typ_ATPase"/>
</dbReference>
<comment type="catalytic activity">
    <reaction evidence="20">
        <text>Cu(+)(in) + ATP + H2O = Cu(+)(out) + ADP + phosphate + H(+)</text>
        <dbReference type="Rhea" id="RHEA:25792"/>
        <dbReference type="ChEBI" id="CHEBI:15377"/>
        <dbReference type="ChEBI" id="CHEBI:15378"/>
        <dbReference type="ChEBI" id="CHEBI:30616"/>
        <dbReference type="ChEBI" id="CHEBI:43474"/>
        <dbReference type="ChEBI" id="CHEBI:49552"/>
        <dbReference type="ChEBI" id="CHEBI:456216"/>
        <dbReference type="EC" id="7.2.2.8"/>
    </reaction>
</comment>
<evidence type="ECO:0000313" key="23">
    <source>
        <dbReference type="EMBL" id="MBC3798079.1"/>
    </source>
</evidence>
<keyword evidence="12" id="KW-0460">Magnesium</keyword>
<evidence type="ECO:0000256" key="19">
    <source>
        <dbReference type="ARBA" id="ARBA00033239"/>
    </source>
</evidence>
<dbReference type="InterPro" id="IPR018303">
    <property type="entry name" value="ATPase_P-typ_P_site"/>
</dbReference>
<feature type="domain" description="HMA" evidence="22">
    <location>
        <begin position="1"/>
        <end position="67"/>
    </location>
</feature>
<evidence type="ECO:0000256" key="13">
    <source>
        <dbReference type="ARBA" id="ARBA00022967"/>
    </source>
</evidence>
<dbReference type="PROSITE" id="PS01047">
    <property type="entry name" value="HMA_1"/>
    <property type="match status" value="2"/>
</dbReference>
<organism evidence="23 24">
    <name type="scientific">Acetobacterium tundrae</name>
    <dbReference type="NCBI Taxonomy" id="132932"/>
    <lineage>
        <taxon>Bacteria</taxon>
        <taxon>Bacillati</taxon>
        <taxon>Bacillota</taxon>
        <taxon>Clostridia</taxon>
        <taxon>Eubacteriales</taxon>
        <taxon>Eubacteriaceae</taxon>
        <taxon>Acetobacterium</taxon>
    </lineage>
</organism>
<evidence type="ECO:0000259" key="22">
    <source>
        <dbReference type="PROSITE" id="PS50846"/>
    </source>
</evidence>
<dbReference type="NCBIfam" id="TIGR01494">
    <property type="entry name" value="ATPase_P-type"/>
    <property type="match status" value="1"/>
</dbReference>
<feature type="transmembrane region" description="Helical" evidence="21">
    <location>
        <begin position="177"/>
        <end position="203"/>
    </location>
</feature>
<evidence type="ECO:0000256" key="14">
    <source>
        <dbReference type="ARBA" id="ARBA00022989"/>
    </source>
</evidence>
<dbReference type="NCBIfam" id="TIGR00003">
    <property type="entry name" value="copper ion binding protein"/>
    <property type="match status" value="2"/>
</dbReference>
<dbReference type="InterPro" id="IPR023214">
    <property type="entry name" value="HAD_sf"/>
</dbReference>
<evidence type="ECO:0000256" key="15">
    <source>
        <dbReference type="ARBA" id="ARBA00023008"/>
    </source>
</evidence>
<dbReference type="InterPro" id="IPR006121">
    <property type="entry name" value="HMA_dom"/>
</dbReference>
<dbReference type="InterPro" id="IPR017969">
    <property type="entry name" value="Heavy-metal-associated_CS"/>
</dbReference>
<comment type="subcellular location">
    <subcellularLocation>
        <location evidence="21">Cell membrane</location>
    </subcellularLocation>
    <subcellularLocation>
        <location evidence="1">Endomembrane system</location>
        <topology evidence="1">Multi-pass membrane protein</topology>
    </subcellularLocation>
</comment>
<evidence type="ECO:0000256" key="1">
    <source>
        <dbReference type="ARBA" id="ARBA00004127"/>
    </source>
</evidence>
<gene>
    <name evidence="23" type="ORF">GH807_13615</name>
</gene>
<keyword evidence="9 21" id="KW-0547">Nucleotide-binding</keyword>
<evidence type="ECO:0000256" key="5">
    <source>
        <dbReference type="ARBA" id="ARBA00022448"/>
    </source>
</evidence>
<sequence length="865" mass="93079">MKQKFNVMGMTCSACSASVERNVKKLEGVELVNVNLLTNSMTVEYDSNITDNNKIIKAVVDAGYNASVFISRGDAEAKNQKPVNLVESETKEMKKRLIVSFAFLIPLLYLAMHHMLNEWIGLPVPVVIDEIFHGPENGITFAFTQFLLLLPIVYVNRKYFQVGFKTLSKGSPNMDSLIAIGSTAAIVYGIFAIYKIGISLGVGDLATADQYLMDIYFESAGAILSLITLGKYFETRSKGKTSEAINKLIDLAPKTATVVRGGQELEIPVEEVVIDDLILVRPGQSIPVDGVIVEGRSSVDQSAITGESIPVEKKVGDKVIVATINKTGFFKFKAQKIGQDTTLAQIIKLVEEASSSKAPISKLADKISGIFVPTVIAIAIVAIITWLLLGQSFEFALSIGIAVLVIACPCALGLATPVAIMVGTGKGASNGILIKSAEALETAHTINTVVLDKTGTITEGKPKVTDIVTANGATEQQLLEIAASMEKPSEHPLSTAIVEKANENNIILKDVSEFSSISGRGIAAMIDGQQYIAGNLGMMNDNQINTDILKDVSDTFAEDGKTSLYFADDKNLLGLIAVADVVKPTSQAAIDQLRFMGIDVVMLTGDNKRTAEAIRRQLHIDRVVAEVLPQDKEGEIRSIQSTGKKVAMVGDGINDAPALARADVGIAIGAGTDIAIESADIVLMKSDLQDVVTAIQLSKATMRNIKQNLFWAFFYNMIGIPLAAGVFYGLLGWKLSPMIGAAAMGLSSVSVVTNALRLKFFKPSHLETNQTHDLDKSDLNINNSKKIEGEQKIMKKVMVINGMSCGHCKARVEKELNALSGIEAIVDLENKTATLEMKEPIDDQTLMNVVNEAGYEAVSVTEIKE</sequence>
<feature type="transmembrane region" description="Helical" evidence="21">
    <location>
        <begin position="737"/>
        <end position="756"/>
    </location>
</feature>
<keyword evidence="16" id="KW-0406">Ion transport</keyword>
<dbReference type="SUPFAM" id="SSF56784">
    <property type="entry name" value="HAD-like"/>
    <property type="match status" value="1"/>
</dbReference>
<evidence type="ECO:0000256" key="16">
    <source>
        <dbReference type="ARBA" id="ARBA00023065"/>
    </source>
</evidence>
<dbReference type="InterPro" id="IPR059000">
    <property type="entry name" value="ATPase_P-type_domA"/>
</dbReference>
<keyword evidence="21" id="KW-1003">Cell membrane</keyword>
<evidence type="ECO:0000256" key="20">
    <source>
        <dbReference type="ARBA" id="ARBA00049289"/>
    </source>
</evidence>
<feature type="transmembrane region" description="Helical" evidence="21">
    <location>
        <begin position="367"/>
        <end position="389"/>
    </location>
</feature>
<dbReference type="EC" id="7.2.2.8" evidence="3"/>
<evidence type="ECO:0000256" key="17">
    <source>
        <dbReference type="ARBA" id="ARBA00023136"/>
    </source>
</evidence>
<keyword evidence="24" id="KW-1185">Reference proteome</keyword>
<dbReference type="PROSITE" id="PS00154">
    <property type="entry name" value="ATPASE_E1_E2"/>
    <property type="match status" value="1"/>
</dbReference>
<evidence type="ECO:0000256" key="9">
    <source>
        <dbReference type="ARBA" id="ARBA00022741"/>
    </source>
</evidence>
<evidence type="ECO:0000256" key="2">
    <source>
        <dbReference type="ARBA" id="ARBA00006024"/>
    </source>
</evidence>
<dbReference type="PANTHER" id="PTHR43520">
    <property type="entry name" value="ATP7, ISOFORM B"/>
    <property type="match status" value="1"/>
</dbReference>
<feature type="transmembrane region" description="Helical" evidence="21">
    <location>
        <begin position="138"/>
        <end position="156"/>
    </location>
</feature>
<dbReference type="Gene3D" id="3.30.70.100">
    <property type="match status" value="2"/>
</dbReference>
<keyword evidence="6 21" id="KW-0812">Transmembrane</keyword>
<reference evidence="23 24" key="1">
    <citation type="journal article" date="2020" name="mSystems">
        <title>Defining Genomic and Predicted Metabolic Features of the Acetobacterium Genus.</title>
        <authorList>
            <person name="Ross D.E."/>
            <person name="Marshall C.W."/>
            <person name="Gulliver D."/>
            <person name="May H.D."/>
            <person name="Norman R.S."/>
        </authorList>
    </citation>
    <scope>NUCLEOTIDE SEQUENCE [LARGE SCALE GENOMIC DNA]</scope>
    <source>
        <strain evidence="23 24">DSM 9173</strain>
    </source>
</reference>
<dbReference type="Gene3D" id="3.40.50.1000">
    <property type="entry name" value="HAD superfamily/HAD-like"/>
    <property type="match status" value="1"/>
</dbReference>
<dbReference type="NCBIfam" id="TIGR01525">
    <property type="entry name" value="ATPase-IB_hvy"/>
    <property type="match status" value="1"/>
</dbReference>
<feature type="domain" description="HMA" evidence="22">
    <location>
        <begin position="794"/>
        <end position="858"/>
    </location>
</feature>
<dbReference type="NCBIfam" id="TIGR01511">
    <property type="entry name" value="ATPase-IB1_Cu"/>
    <property type="match status" value="1"/>
</dbReference>
<dbReference type="InterPro" id="IPR023299">
    <property type="entry name" value="ATPase_P-typ_cyto_dom_N"/>
</dbReference>
<comment type="caution">
    <text evidence="23">The sequence shown here is derived from an EMBL/GenBank/DDBJ whole genome shotgun (WGS) entry which is preliminary data.</text>
</comment>
<dbReference type="PRINTS" id="PR00119">
    <property type="entry name" value="CATATPASE"/>
</dbReference>
<dbReference type="InterPro" id="IPR044492">
    <property type="entry name" value="P_typ_ATPase_HD_dom"/>
</dbReference>
<dbReference type="EMBL" id="WJBB01000020">
    <property type="protein sequence ID" value="MBC3798079.1"/>
    <property type="molecule type" value="Genomic_DNA"/>
</dbReference>
<keyword evidence="5" id="KW-0813">Transport</keyword>
<proteinExistence type="inferred from homology"/>
<feature type="transmembrane region" description="Helical" evidence="21">
    <location>
        <begin position="215"/>
        <end position="233"/>
    </location>
</feature>
<dbReference type="Pfam" id="PF00403">
    <property type="entry name" value="HMA"/>
    <property type="match status" value="2"/>
</dbReference>
<dbReference type="PANTHER" id="PTHR43520:SF8">
    <property type="entry name" value="P-TYPE CU(+) TRANSPORTER"/>
    <property type="match status" value="1"/>
</dbReference>
<evidence type="ECO:0000256" key="21">
    <source>
        <dbReference type="RuleBase" id="RU362081"/>
    </source>
</evidence>
<dbReference type="RefSeq" id="WP_148605325.1">
    <property type="nucleotide sequence ID" value="NZ_RXYB01000020.1"/>
</dbReference>
<evidence type="ECO:0000256" key="11">
    <source>
        <dbReference type="ARBA" id="ARBA00022840"/>
    </source>
</evidence>
<evidence type="ECO:0000256" key="4">
    <source>
        <dbReference type="ARBA" id="ARBA00015102"/>
    </source>
</evidence>
<dbReference type="Proteomes" id="UP000653358">
    <property type="component" value="Unassembled WGS sequence"/>
</dbReference>
<accession>A0ABR6WP11</accession>
<dbReference type="Pfam" id="PF00122">
    <property type="entry name" value="E1-E2_ATPase"/>
    <property type="match status" value="1"/>
</dbReference>
<evidence type="ECO:0000256" key="18">
    <source>
        <dbReference type="ARBA" id="ARBA00029719"/>
    </source>
</evidence>
<evidence type="ECO:0000256" key="3">
    <source>
        <dbReference type="ARBA" id="ARBA00012517"/>
    </source>
</evidence>
<feature type="transmembrane region" description="Helical" evidence="21">
    <location>
        <begin position="709"/>
        <end position="731"/>
    </location>
</feature>
<dbReference type="PRINTS" id="PR00943">
    <property type="entry name" value="CUATPASE"/>
</dbReference>
<keyword evidence="11 21" id="KW-0067">ATP-binding</keyword>
<evidence type="ECO:0000256" key="10">
    <source>
        <dbReference type="ARBA" id="ARBA00022796"/>
    </source>
</evidence>
<dbReference type="SFLD" id="SFLDF00027">
    <property type="entry name" value="p-type_atpase"/>
    <property type="match status" value="1"/>
</dbReference>
<dbReference type="InterPro" id="IPR023298">
    <property type="entry name" value="ATPase_P-typ_TM_dom_sf"/>
</dbReference>
<dbReference type="SUPFAM" id="SSF81653">
    <property type="entry name" value="Calcium ATPase, transduction domain A"/>
    <property type="match status" value="1"/>
</dbReference>
<dbReference type="SUPFAM" id="SSF81665">
    <property type="entry name" value="Calcium ATPase, transmembrane domain M"/>
    <property type="match status" value="1"/>
</dbReference>
<keyword evidence="8" id="KW-0677">Repeat</keyword>
<evidence type="ECO:0000313" key="24">
    <source>
        <dbReference type="Proteomes" id="UP000653358"/>
    </source>
</evidence>
<evidence type="ECO:0000256" key="6">
    <source>
        <dbReference type="ARBA" id="ARBA00022692"/>
    </source>
</evidence>
<dbReference type="InterPro" id="IPR036412">
    <property type="entry name" value="HAD-like_sf"/>
</dbReference>
<keyword evidence="13" id="KW-1278">Translocase</keyword>
<feature type="transmembrane region" description="Helical" evidence="21">
    <location>
        <begin position="97"/>
        <end position="116"/>
    </location>
</feature>
<dbReference type="InterPro" id="IPR027256">
    <property type="entry name" value="P-typ_ATPase_IB"/>
</dbReference>
<dbReference type="InterPro" id="IPR008250">
    <property type="entry name" value="ATPase_P-typ_transduc_dom_A_sf"/>
</dbReference>
<keyword evidence="7 21" id="KW-0479">Metal-binding</keyword>
<keyword evidence="15" id="KW-0186">Copper</keyword>
<comment type="similarity">
    <text evidence="2 21">Belongs to the cation transport ATPase (P-type) (TC 3.A.3) family. Type IB subfamily.</text>
</comment>
<feature type="transmembrane region" description="Helical" evidence="21">
    <location>
        <begin position="395"/>
        <end position="420"/>
    </location>
</feature>
<evidence type="ECO:0000256" key="7">
    <source>
        <dbReference type="ARBA" id="ARBA00022723"/>
    </source>
</evidence>
<dbReference type="CDD" id="cd00371">
    <property type="entry name" value="HMA"/>
    <property type="match status" value="2"/>
</dbReference>
<keyword evidence="10" id="KW-0187">Copper transport</keyword>
<keyword evidence="14 21" id="KW-1133">Transmembrane helix</keyword>
<name>A0ABR6WP11_9FIRM</name>